<dbReference type="Proteomes" id="UP001501578">
    <property type="component" value="Unassembled WGS sequence"/>
</dbReference>
<dbReference type="EMBL" id="BAAAHQ010000075">
    <property type="protein sequence ID" value="GAA0954783.1"/>
    <property type="molecule type" value="Genomic_DNA"/>
</dbReference>
<evidence type="ECO:0000313" key="1">
    <source>
        <dbReference type="EMBL" id="GAA0954783.1"/>
    </source>
</evidence>
<proteinExistence type="predicted"/>
<protein>
    <submittedName>
        <fullName evidence="1">Uncharacterized protein</fullName>
    </submittedName>
</protein>
<evidence type="ECO:0000313" key="2">
    <source>
        <dbReference type="Proteomes" id="UP001501578"/>
    </source>
</evidence>
<name>A0ABP4BWD8_9ACTN</name>
<organism evidence="1 2">
    <name type="scientific">Nonomuraea longicatena</name>
    <dbReference type="NCBI Taxonomy" id="83682"/>
    <lineage>
        <taxon>Bacteria</taxon>
        <taxon>Bacillati</taxon>
        <taxon>Actinomycetota</taxon>
        <taxon>Actinomycetes</taxon>
        <taxon>Streptosporangiales</taxon>
        <taxon>Streptosporangiaceae</taxon>
        <taxon>Nonomuraea</taxon>
    </lineage>
</organism>
<comment type="caution">
    <text evidence="1">The sequence shown here is derived from an EMBL/GenBank/DDBJ whole genome shotgun (WGS) entry which is preliminary data.</text>
</comment>
<accession>A0ABP4BWD8</accession>
<keyword evidence="2" id="KW-1185">Reference proteome</keyword>
<reference evidence="2" key="1">
    <citation type="journal article" date="2019" name="Int. J. Syst. Evol. Microbiol.">
        <title>The Global Catalogue of Microorganisms (GCM) 10K type strain sequencing project: providing services to taxonomists for standard genome sequencing and annotation.</title>
        <authorList>
            <consortium name="The Broad Institute Genomics Platform"/>
            <consortium name="The Broad Institute Genome Sequencing Center for Infectious Disease"/>
            <person name="Wu L."/>
            <person name="Ma J."/>
        </authorList>
    </citation>
    <scope>NUCLEOTIDE SEQUENCE [LARGE SCALE GENOMIC DNA]</scope>
    <source>
        <strain evidence="2">JCM 11136</strain>
    </source>
</reference>
<gene>
    <name evidence="1" type="ORF">GCM10009560_78840</name>
</gene>
<sequence length="274" mass="30437">MPVSKWDALTAQALRRTGMVLVTADDVTFVHQTLHEFLAARHAARDPHARRGELLRLSHKKGLLSQSYLTSYDRFLVAAWIVEGRSPPGLKDLIAQLSASYGPAAGIAELVRDGVDLGSRVRESAAVTLRKMASGRDLSRMIVAAEDLASVDVPSAVEVLSVVLRSPTISFPDRARLSKKIIEFDPLHAVDVFAELSMSRRLDIIYRDHASDLTEMVREREGDVHELIVLTGKLARLDRLAAVTMLAEALDRHTWKKPHRQKLLTWLATIQSSL</sequence>